<keyword evidence="2 3" id="KW-0143">Chaperone</keyword>
<dbReference type="PIRSF" id="PIRSF009467">
    <property type="entry name" value="Ureas_acces_UreF"/>
    <property type="match status" value="1"/>
</dbReference>
<dbReference type="PANTHER" id="PTHR33620:SF1">
    <property type="entry name" value="UREASE ACCESSORY PROTEIN F"/>
    <property type="match status" value="1"/>
</dbReference>
<accession>A0AAU3H307</accession>
<comment type="subcellular location">
    <subcellularLocation>
        <location evidence="3">Cytoplasm</location>
    </subcellularLocation>
</comment>
<keyword evidence="1 3" id="KW-0996">Nickel insertion</keyword>
<evidence type="ECO:0000256" key="1">
    <source>
        <dbReference type="ARBA" id="ARBA00022988"/>
    </source>
</evidence>
<protein>
    <recommendedName>
        <fullName evidence="3">Urease accessory protein UreF</fullName>
    </recommendedName>
</protein>
<proteinExistence type="inferred from homology"/>
<dbReference type="InterPro" id="IPR002639">
    <property type="entry name" value="UreF"/>
</dbReference>
<dbReference type="InterPro" id="IPR038277">
    <property type="entry name" value="UreF_sf"/>
</dbReference>
<comment type="function">
    <text evidence="3">Required for maturation of urease via the functional incorporation of the urease nickel metallocenter.</text>
</comment>
<evidence type="ECO:0000256" key="2">
    <source>
        <dbReference type="ARBA" id="ARBA00023186"/>
    </source>
</evidence>
<reference evidence="4" key="1">
    <citation type="submission" date="2022-10" db="EMBL/GenBank/DDBJ databases">
        <title>The complete genomes of actinobacterial strains from the NBC collection.</title>
        <authorList>
            <person name="Joergensen T.S."/>
            <person name="Alvarez Arevalo M."/>
            <person name="Sterndorff E.B."/>
            <person name="Faurdal D."/>
            <person name="Vuksanovic O."/>
            <person name="Mourched A.-S."/>
            <person name="Charusanti P."/>
            <person name="Shaw S."/>
            <person name="Blin K."/>
            <person name="Weber T."/>
        </authorList>
    </citation>
    <scope>NUCLEOTIDE SEQUENCE</scope>
    <source>
        <strain evidence="4">NBC_01401</strain>
    </source>
</reference>
<gene>
    <name evidence="3" type="primary">ureF</name>
    <name evidence="4" type="ORF">OG626_28185</name>
</gene>
<dbReference type="Gene3D" id="1.10.4190.10">
    <property type="entry name" value="Urease accessory protein UreF"/>
    <property type="match status" value="1"/>
</dbReference>
<comment type="subunit">
    <text evidence="3">UreD, UreF and UreG form a complex that acts as a GTP-hydrolysis-dependent molecular chaperone, activating the urease apoprotein by helping to assemble the nickel containing metallocenter of UreC. The UreE protein probably delivers the nickel.</text>
</comment>
<dbReference type="HAMAP" id="MF_01385">
    <property type="entry name" value="UreF"/>
    <property type="match status" value="1"/>
</dbReference>
<dbReference type="PANTHER" id="PTHR33620">
    <property type="entry name" value="UREASE ACCESSORY PROTEIN F"/>
    <property type="match status" value="1"/>
</dbReference>
<evidence type="ECO:0000313" key="4">
    <source>
        <dbReference type="EMBL" id="WTY98502.1"/>
    </source>
</evidence>
<organism evidence="4">
    <name type="scientific">Streptomyces sp. NBC_01401</name>
    <dbReference type="NCBI Taxonomy" id="2903854"/>
    <lineage>
        <taxon>Bacteria</taxon>
        <taxon>Bacillati</taxon>
        <taxon>Actinomycetota</taxon>
        <taxon>Actinomycetes</taxon>
        <taxon>Kitasatosporales</taxon>
        <taxon>Streptomycetaceae</taxon>
        <taxon>Streptomyces</taxon>
    </lineage>
</organism>
<evidence type="ECO:0000256" key="3">
    <source>
        <dbReference type="HAMAP-Rule" id="MF_01385"/>
    </source>
</evidence>
<dbReference type="GO" id="GO:0005737">
    <property type="term" value="C:cytoplasm"/>
    <property type="evidence" value="ECO:0007669"/>
    <property type="project" value="UniProtKB-SubCell"/>
</dbReference>
<comment type="similarity">
    <text evidence="3">Belongs to the UreF family.</text>
</comment>
<keyword evidence="3" id="KW-0963">Cytoplasm</keyword>
<sequence>MYQEESDIMGVAPGPGAGSVPGAVATAPGLGQLLVSLQLTDSAFPSGFYTLSHSLEGFAHAKAVDADTLPRLLESLVLHGVGPADATALALAHRACRAGDPEAVAAVDEHLFATKLGREMRQAATRTGRQLLDLASEVFDRPEIVDYFARVVRREAPGTQAVAAGVIYAATGVPVRQAVASDLFAFCASFAGAALRLRLTDHRKAQTLLHGAAPVIEEAVDAALRRELPDVGATVFASDIMSGRHERAEARLFAS</sequence>
<dbReference type="EMBL" id="CP109535">
    <property type="protein sequence ID" value="WTY98502.1"/>
    <property type="molecule type" value="Genomic_DNA"/>
</dbReference>
<dbReference type="Pfam" id="PF01730">
    <property type="entry name" value="UreF"/>
    <property type="match status" value="1"/>
</dbReference>
<dbReference type="AlphaFoldDB" id="A0AAU3H307"/>
<name>A0AAU3H307_9ACTN</name>
<dbReference type="GO" id="GO:0016151">
    <property type="term" value="F:nickel cation binding"/>
    <property type="evidence" value="ECO:0007669"/>
    <property type="project" value="UniProtKB-UniRule"/>
</dbReference>